<dbReference type="AlphaFoldDB" id="A0AAV3QAA7"/>
<name>A0AAV3QAA7_LITER</name>
<keyword evidence="2" id="KW-1185">Reference proteome</keyword>
<comment type="caution">
    <text evidence="1">The sequence shown here is derived from an EMBL/GenBank/DDBJ whole genome shotgun (WGS) entry which is preliminary data.</text>
</comment>
<dbReference type="EMBL" id="BAABME010036212">
    <property type="protein sequence ID" value="GAA0161032.1"/>
    <property type="molecule type" value="Genomic_DNA"/>
</dbReference>
<accession>A0AAV3QAA7</accession>
<evidence type="ECO:0000313" key="2">
    <source>
        <dbReference type="Proteomes" id="UP001454036"/>
    </source>
</evidence>
<gene>
    <name evidence="1" type="ORF">LIER_43551</name>
</gene>
<reference evidence="1 2" key="1">
    <citation type="submission" date="2024-01" db="EMBL/GenBank/DDBJ databases">
        <title>The complete chloroplast genome sequence of Lithospermum erythrorhizon: insights into the phylogenetic relationship among Boraginaceae species and the maternal lineages of purple gromwells.</title>
        <authorList>
            <person name="Okada T."/>
            <person name="Watanabe K."/>
        </authorList>
    </citation>
    <scope>NUCLEOTIDE SEQUENCE [LARGE SCALE GENOMIC DNA]</scope>
</reference>
<proteinExistence type="predicted"/>
<organism evidence="1 2">
    <name type="scientific">Lithospermum erythrorhizon</name>
    <name type="common">Purple gromwell</name>
    <name type="synonym">Lithospermum officinale var. erythrorhizon</name>
    <dbReference type="NCBI Taxonomy" id="34254"/>
    <lineage>
        <taxon>Eukaryota</taxon>
        <taxon>Viridiplantae</taxon>
        <taxon>Streptophyta</taxon>
        <taxon>Embryophyta</taxon>
        <taxon>Tracheophyta</taxon>
        <taxon>Spermatophyta</taxon>
        <taxon>Magnoliopsida</taxon>
        <taxon>eudicotyledons</taxon>
        <taxon>Gunneridae</taxon>
        <taxon>Pentapetalae</taxon>
        <taxon>asterids</taxon>
        <taxon>lamiids</taxon>
        <taxon>Boraginales</taxon>
        <taxon>Boraginaceae</taxon>
        <taxon>Boraginoideae</taxon>
        <taxon>Lithospermeae</taxon>
        <taxon>Lithospermum</taxon>
    </lineage>
</organism>
<protein>
    <submittedName>
        <fullName evidence="1">Uncharacterized protein</fullName>
    </submittedName>
</protein>
<sequence length="98" mass="11407">MTRSDSYCMVQFDGAQIKTALQVGIRLFVENRSRISVSTRHPTTKYPVFDAQRQSEECVVIEPNTTLSLSCLHHNRDCRTWSTVLYTMLTIEMVPRYF</sequence>
<dbReference type="Proteomes" id="UP001454036">
    <property type="component" value="Unassembled WGS sequence"/>
</dbReference>
<evidence type="ECO:0000313" key="1">
    <source>
        <dbReference type="EMBL" id="GAA0161032.1"/>
    </source>
</evidence>